<organism evidence="2 3">
    <name type="scientific">Demequina lutea</name>
    <dbReference type="NCBI Taxonomy" id="431489"/>
    <lineage>
        <taxon>Bacteria</taxon>
        <taxon>Bacillati</taxon>
        <taxon>Actinomycetota</taxon>
        <taxon>Actinomycetes</taxon>
        <taxon>Micrococcales</taxon>
        <taxon>Demequinaceae</taxon>
        <taxon>Demequina</taxon>
    </lineage>
</organism>
<protein>
    <submittedName>
        <fullName evidence="2">GDP-4-dehydro-6-deoxy-D-mannose reductase</fullName>
        <ecNumber evidence="2">1.1.1.281</ecNumber>
    </submittedName>
</protein>
<dbReference type="EMBL" id="JACBZO010000001">
    <property type="protein sequence ID" value="NYI40441.1"/>
    <property type="molecule type" value="Genomic_DNA"/>
</dbReference>
<dbReference type="InterPro" id="IPR036291">
    <property type="entry name" value="NAD(P)-bd_dom_sf"/>
</dbReference>
<dbReference type="AlphaFoldDB" id="A0A7Z0CGI8"/>
<accession>A0A7Z0CGI8</accession>
<sequence>MPVGNLSTYRDYLDVRDVAQAYLALVASPTHQHLVYNVCSGVSIAGTEIRGRICAAMGIPMPATCADPTCYRSVDAQKVTGSSERLREEFGWAPQYALAQSIEDAVAYVADA</sequence>
<keyword evidence="3" id="KW-1185">Reference proteome</keyword>
<keyword evidence="2" id="KW-0560">Oxidoreductase</keyword>
<dbReference type="InterPro" id="IPR016040">
    <property type="entry name" value="NAD(P)-bd_dom"/>
</dbReference>
<evidence type="ECO:0000313" key="2">
    <source>
        <dbReference type="EMBL" id="NYI40441.1"/>
    </source>
</evidence>
<dbReference type="SUPFAM" id="SSF51735">
    <property type="entry name" value="NAD(P)-binding Rossmann-fold domains"/>
    <property type="match status" value="1"/>
</dbReference>
<proteinExistence type="predicted"/>
<evidence type="ECO:0000313" key="3">
    <source>
        <dbReference type="Proteomes" id="UP000547973"/>
    </source>
</evidence>
<gene>
    <name evidence="2" type="ORF">BKA03_000560</name>
</gene>
<comment type="caution">
    <text evidence="2">The sequence shown here is derived from an EMBL/GenBank/DDBJ whole genome shotgun (WGS) entry which is preliminary data.</text>
</comment>
<dbReference type="GO" id="GO:0033705">
    <property type="term" value="F:GDP-4-dehydro-6-deoxy-D-mannose reductase activity"/>
    <property type="evidence" value="ECO:0007669"/>
    <property type="project" value="UniProtKB-EC"/>
</dbReference>
<dbReference type="Pfam" id="PF16363">
    <property type="entry name" value="GDP_Man_Dehyd"/>
    <property type="match status" value="1"/>
</dbReference>
<dbReference type="Proteomes" id="UP000547973">
    <property type="component" value="Unassembled WGS sequence"/>
</dbReference>
<dbReference type="Gene3D" id="3.40.50.720">
    <property type="entry name" value="NAD(P)-binding Rossmann-like Domain"/>
    <property type="match status" value="1"/>
</dbReference>
<feature type="domain" description="NAD(P)-binding" evidence="1">
    <location>
        <begin position="2"/>
        <end position="104"/>
    </location>
</feature>
<name>A0A7Z0CGI8_9MICO</name>
<dbReference type="Gene3D" id="3.90.25.10">
    <property type="entry name" value="UDP-galactose 4-epimerase, domain 1"/>
    <property type="match status" value="1"/>
</dbReference>
<reference evidence="2 3" key="1">
    <citation type="submission" date="2020-07" db="EMBL/GenBank/DDBJ databases">
        <title>Sequencing the genomes of 1000 actinobacteria strains.</title>
        <authorList>
            <person name="Klenk H.-P."/>
        </authorList>
    </citation>
    <scope>NUCLEOTIDE SEQUENCE [LARGE SCALE GENOMIC DNA]</scope>
    <source>
        <strain evidence="2 3">DSM 19970</strain>
    </source>
</reference>
<dbReference type="EC" id="1.1.1.281" evidence="2"/>
<evidence type="ECO:0000259" key="1">
    <source>
        <dbReference type="Pfam" id="PF16363"/>
    </source>
</evidence>